<dbReference type="KEGG" id="hma:rrnB0334"/>
<keyword evidence="2" id="KW-1185">Reference proteome</keyword>
<dbReference type="HOGENOM" id="CLU_3263689_0_0_2"/>
<organism evidence="1 2">
    <name type="scientific">Haloarcula marismortui (strain ATCC 43049 / DSM 3752 / JCM 8966 / VKM B-1809)</name>
    <name type="common">Halobacterium marismortui</name>
    <dbReference type="NCBI Taxonomy" id="272569"/>
    <lineage>
        <taxon>Archaea</taxon>
        <taxon>Methanobacteriati</taxon>
        <taxon>Methanobacteriota</taxon>
        <taxon>Stenosarchaea group</taxon>
        <taxon>Halobacteria</taxon>
        <taxon>Halobacteriales</taxon>
        <taxon>Haloarculaceae</taxon>
        <taxon>Haloarcula</taxon>
    </lineage>
</organism>
<dbReference type="EnsemblBacteria" id="AAV48496">
    <property type="protein sequence ID" value="AAV48496"/>
    <property type="gene ID" value="rrnB0334"/>
</dbReference>
<dbReference type="Proteomes" id="UP000001169">
    <property type="component" value="Chromosome II"/>
</dbReference>
<reference evidence="1 2" key="1">
    <citation type="journal article" date="2004" name="Genome Res.">
        <title>Genome sequence of Haloarcula marismortui: a halophilic archaeon from the Dead Sea.</title>
        <authorList>
            <person name="Baliga N.S."/>
            <person name="Bonneau R."/>
            <person name="Facciotti M.T."/>
            <person name="Pan M."/>
            <person name="Glusman G."/>
            <person name="Deutsch E.W."/>
            <person name="Shannon P."/>
            <person name="Chiu Y."/>
            <person name="Weng R.S."/>
            <person name="Gan R.R."/>
            <person name="Hung P."/>
            <person name="Date S.V."/>
            <person name="Marcotte E."/>
            <person name="Hood L."/>
            <person name="Ng W.V."/>
        </authorList>
    </citation>
    <scope>NUCLEOTIDE SEQUENCE [LARGE SCALE GENOMIC DNA]</scope>
    <source>
        <strain evidence="2">ATCC 43049 / DSM 3752 / JCM 8966 / VKM B-1809</strain>
    </source>
</reference>
<dbReference type="STRING" id="272569.rrnB0334"/>
<dbReference type="PATRIC" id="fig|272569.17.peg.4327"/>
<proteinExistence type="predicted"/>
<gene>
    <name evidence="1" type="ordered locus">rrnB0334</name>
</gene>
<accession>Q5UW57</accession>
<evidence type="ECO:0000313" key="1">
    <source>
        <dbReference type="EMBL" id="AAV48496.1"/>
    </source>
</evidence>
<protein>
    <submittedName>
        <fullName evidence="1">Uncharacterized protein</fullName>
    </submittedName>
</protein>
<evidence type="ECO:0000313" key="2">
    <source>
        <dbReference type="Proteomes" id="UP000001169"/>
    </source>
</evidence>
<dbReference type="EMBL" id="AY596298">
    <property type="protein sequence ID" value="AAV48496.1"/>
    <property type="molecule type" value="Genomic_DNA"/>
</dbReference>
<name>Q5UW57_HALMA</name>
<sequence>MEQTLFLTFQLTVEEGEELLEPTLLKARRLRNEIICLHYQG</sequence>
<dbReference type="AlphaFoldDB" id="Q5UW57"/>
<dbReference type="PaxDb" id="272569-rrnB0334"/>